<dbReference type="InterPro" id="IPR011330">
    <property type="entry name" value="Glyco_hydro/deAcase_b/a-brl"/>
</dbReference>
<dbReference type="Gene3D" id="3.20.110.10">
    <property type="entry name" value="Glycoside hydrolase 38, N terminal domain"/>
    <property type="match status" value="1"/>
</dbReference>
<evidence type="ECO:0000259" key="7">
    <source>
        <dbReference type="Pfam" id="PF13439"/>
    </source>
</evidence>
<gene>
    <name evidence="8" type="ORF">FZD47_02160</name>
</gene>
<sequence>MGPRQIGLNMSAHTAFIEMKREAFKLAATEGFIVYAEVPVMNFYSENREMQDEVFSFTEKFVLLLDNVQEKQGIKLAVTPIYFELLDQPDFQQKMADYLNKERAGKVLQIWEKHQGRLNIFVRQLAESGQLELLASPSCSAILPFLSTQHGIRMQIDSGISIINDYFSIHPAGFWFPKGAYEQGLDLYLAEAGILHSYINGRTIGYADPAPQDGRKREVLSPHGVIMIPVYHFKGTEKKEDGMPAVSLHDLNVSNLEELSAVSVSSAKERAEELERVHLSSSFLENCGVPFEEISGLWEECFFQERKLEKIAESLMNSRELRIYKQMAREWMFFLNTLGAHPDYRGESEKHAEAFRKLEKLFAAGEGGEAFLEELEVKSPILAAIGGRGGHIAEKGSLPKILMLSWEYPPNIVGGLSRHVHGLATSLAGKGFDVHVLTAGTDGAPKEESADGVTVHRVKPLAAAEEDFLYWVGSLNLAMAEKGLELARIHRFSLIHAHDWLAGPASESLKSELGIPLLATIHATEYGRNKGIYTEIQKFIHQKESRLAEAADMLIVCSRYMRDEIRKIFHIEGKPVHIIANGIHPGDFRQPEKDVLSQLPVDPHRRLVFSLGRMVKEKGFDTLLEAAALMKEEFPDVYYFIAGKGPLLDFYRRKTEEMGLSGTVFFIGFIGDEQRNALFSLCNVAVFPSEYEPFGIVALESMMHGKPTIVSDTGGLKGIISHRRTGLLMEPGSAQSFKEQAAFLLCNEQEAEVIGSMGKTAALQLFSWDRIAEETKRVIEDCVLGCRI</sequence>
<dbReference type="EMBL" id="VTES01000001">
    <property type="protein sequence ID" value="TYS66314.1"/>
    <property type="molecule type" value="Genomic_DNA"/>
</dbReference>
<evidence type="ECO:0000259" key="6">
    <source>
        <dbReference type="Pfam" id="PF03065"/>
    </source>
</evidence>
<dbReference type="InterPro" id="IPR027291">
    <property type="entry name" value="Glyco_hydro_38_N_sf"/>
</dbReference>
<dbReference type="Proteomes" id="UP000323732">
    <property type="component" value="Unassembled WGS sequence"/>
</dbReference>
<dbReference type="InterPro" id="IPR004300">
    <property type="entry name" value="Glyco_hydro_57_N"/>
</dbReference>
<dbReference type="PANTHER" id="PTHR12526:SF638">
    <property type="entry name" value="SPORE COAT PROTEIN SA"/>
    <property type="match status" value="1"/>
</dbReference>
<dbReference type="InterPro" id="IPR001296">
    <property type="entry name" value="Glyco_trans_1"/>
</dbReference>
<comment type="similarity">
    <text evidence="1 4">Belongs to the glycosyl hydrolase 57 family.</text>
</comment>
<dbReference type="SUPFAM" id="SSF88713">
    <property type="entry name" value="Glycoside hydrolase/deacetylase"/>
    <property type="match status" value="1"/>
</dbReference>
<dbReference type="SUPFAM" id="SSF53756">
    <property type="entry name" value="UDP-Glycosyltransferase/glycogen phosphorylase"/>
    <property type="match status" value="1"/>
</dbReference>
<dbReference type="Pfam" id="PF03065">
    <property type="entry name" value="Glyco_hydro_57"/>
    <property type="match status" value="1"/>
</dbReference>
<dbReference type="PANTHER" id="PTHR12526">
    <property type="entry name" value="GLYCOSYLTRANSFERASE"/>
    <property type="match status" value="1"/>
</dbReference>
<dbReference type="CDD" id="cd03801">
    <property type="entry name" value="GT4_PimA-like"/>
    <property type="match status" value="1"/>
</dbReference>
<reference evidence="8 9" key="1">
    <citation type="submission" date="2019-08" db="EMBL/GenBank/DDBJ databases">
        <title>Bacillus genomes from the desert of Cuatro Cienegas, Coahuila.</title>
        <authorList>
            <person name="Olmedo-Alvarez G."/>
        </authorList>
    </citation>
    <scope>NUCLEOTIDE SEQUENCE [LARGE SCALE GENOMIC DNA]</scope>
    <source>
        <strain evidence="8 9">CH37_1T</strain>
    </source>
</reference>
<name>A0A5D4SWD3_9BACI</name>
<dbReference type="InterPro" id="IPR028098">
    <property type="entry name" value="Glyco_trans_4-like_N"/>
</dbReference>
<protein>
    <submittedName>
        <fullName evidence="8">Glycosyltransferase</fullName>
    </submittedName>
</protein>
<evidence type="ECO:0000256" key="1">
    <source>
        <dbReference type="ARBA" id="ARBA00006821"/>
    </source>
</evidence>
<dbReference type="AlphaFoldDB" id="A0A5D4SWD3"/>
<evidence type="ECO:0000313" key="8">
    <source>
        <dbReference type="EMBL" id="TYS66314.1"/>
    </source>
</evidence>
<comment type="similarity">
    <text evidence="2">Belongs to the glycosyltransferase group 1 family. Glycosyltransferase 4 subfamily.</text>
</comment>
<evidence type="ECO:0000256" key="4">
    <source>
        <dbReference type="RuleBase" id="RU361196"/>
    </source>
</evidence>
<dbReference type="Pfam" id="PF00534">
    <property type="entry name" value="Glycos_transf_1"/>
    <property type="match status" value="1"/>
</dbReference>
<evidence type="ECO:0000256" key="3">
    <source>
        <dbReference type="ARBA" id="ARBA00023277"/>
    </source>
</evidence>
<evidence type="ECO:0000259" key="5">
    <source>
        <dbReference type="Pfam" id="PF00534"/>
    </source>
</evidence>
<feature type="domain" description="Glycosyl transferase family 1" evidence="5">
    <location>
        <begin position="600"/>
        <end position="758"/>
    </location>
</feature>
<feature type="domain" description="Glycosyltransferase subfamily 4-like N-terminal" evidence="7">
    <location>
        <begin position="413"/>
        <end position="585"/>
    </location>
</feature>
<evidence type="ECO:0000313" key="9">
    <source>
        <dbReference type="Proteomes" id="UP000323732"/>
    </source>
</evidence>
<comment type="caution">
    <text evidence="8">The sequence shown here is derived from an EMBL/GenBank/DDBJ whole genome shotgun (WGS) entry which is preliminary data.</text>
</comment>
<dbReference type="GO" id="GO:0005975">
    <property type="term" value="P:carbohydrate metabolic process"/>
    <property type="evidence" value="ECO:0007669"/>
    <property type="project" value="InterPro"/>
</dbReference>
<keyword evidence="8" id="KW-0808">Transferase</keyword>
<dbReference type="GO" id="GO:0016757">
    <property type="term" value="F:glycosyltransferase activity"/>
    <property type="evidence" value="ECO:0007669"/>
    <property type="project" value="InterPro"/>
</dbReference>
<dbReference type="Pfam" id="PF13439">
    <property type="entry name" value="Glyco_transf_4"/>
    <property type="match status" value="1"/>
</dbReference>
<proteinExistence type="inferred from homology"/>
<organism evidence="8 9">
    <name type="scientific">Bacillus infantis</name>
    <dbReference type="NCBI Taxonomy" id="324767"/>
    <lineage>
        <taxon>Bacteria</taxon>
        <taxon>Bacillati</taxon>
        <taxon>Bacillota</taxon>
        <taxon>Bacilli</taxon>
        <taxon>Bacillales</taxon>
        <taxon>Bacillaceae</taxon>
        <taxon>Bacillus</taxon>
    </lineage>
</organism>
<dbReference type="Gene3D" id="3.40.50.2000">
    <property type="entry name" value="Glycogen Phosphorylase B"/>
    <property type="match status" value="2"/>
</dbReference>
<evidence type="ECO:0000256" key="2">
    <source>
        <dbReference type="ARBA" id="ARBA00009481"/>
    </source>
</evidence>
<accession>A0A5D4SWD3</accession>
<feature type="domain" description="Glycoside hydrolase family 57 N-terminal" evidence="6">
    <location>
        <begin position="99"/>
        <end position="194"/>
    </location>
</feature>
<keyword evidence="3 4" id="KW-0119">Carbohydrate metabolism</keyword>